<dbReference type="PANTHER" id="PTHR34605:SF3">
    <property type="entry name" value="P CELL-TYPE AGGLUTINATION PROTEIN MAP4-LIKE-RELATED"/>
    <property type="match status" value="1"/>
</dbReference>
<feature type="domain" description="Tyr recombinase" evidence="3">
    <location>
        <begin position="123"/>
        <end position="308"/>
    </location>
</feature>
<dbReference type="GO" id="GO:0003677">
    <property type="term" value="F:DNA binding"/>
    <property type="evidence" value="ECO:0007669"/>
    <property type="project" value="InterPro"/>
</dbReference>
<reference evidence="4 5" key="1">
    <citation type="submission" date="2014-03" db="EMBL/GenBank/DDBJ databases">
        <title>Draft genome of the hookworm Oesophagostomum dentatum.</title>
        <authorList>
            <person name="Mitreva M."/>
        </authorList>
    </citation>
    <scope>NUCLEOTIDE SEQUENCE [LARGE SCALE GENOMIC DNA]</scope>
    <source>
        <strain evidence="4 5">OD-Hann</strain>
    </source>
</reference>
<accession>A0A0B1S1Q1</accession>
<keyword evidence="5" id="KW-1185">Reference proteome</keyword>
<dbReference type="InterPro" id="IPR052925">
    <property type="entry name" value="Phage_Integrase-like_Recomb"/>
</dbReference>
<evidence type="ECO:0000313" key="5">
    <source>
        <dbReference type="Proteomes" id="UP000053660"/>
    </source>
</evidence>
<feature type="region of interest" description="Disordered" evidence="2">
    <location>
        <begin position="274"/>
        <end position="311"/>
    </location>
</feature>
<name>A0A0B1S1Q1_OESDE</name>
<feature type="non-terminal residue" evidence="4">
    <location>
        <position position="1"/>
    </location>
</feature>
<sequence length="311" mass="34846">ASPRTRKVQELQSLADSVGVQAAKALEDLLLSSRAPNTLKAYNRAMRDFLQWKRNLTGGFQHSDLDLAALYIALKSATASARTLATFVSALSYNRMGRKPDEMQQWTILDEMIQSKRRAEPTRGQKFATLDEWLQLLDATLLMDWPQWRVDRAQILLTLLYCALLRISEAMNLEVGDVREETLSWRISIRHSKTDQQGSGASVFLAKEPWFDDLLRRRVSSLPCGQLLCAGSGGHWSQGAAATEIRRLCEKAGIRHLPPHAFRRGGATRALEQGISQDQVQRRGRWASSRSMKPYIDNTLSTQGGPADLLG</sequence>
<dbReference type="OrthoDB" id="5864171at2759"/>
<gene>
    <name evidence="4" type="ORF">OESDEN_22564</name>
</gene>
<evidence type="ECO:0000313" key="4">
    <source>
        <dbReference type="EMBL" id="KHJ77816.1"/>
    </source>
</evidence>
<dbReference type="SUPFAM" id="SSF56349">
    <property type="entry name" value="DNA breaking-rejoining enzymes"/>
    <property type="match status" value="1"/>
</dbReference>
<keyword evidence="1" id="KW-0233">DNA recombination</keyword>
<dbReference type="Pfam" id="PF00589">
    <property type="entry name" value="Phage_integrase"/>
    <property type="match status" value="1"/>
</dbReference>
<dbReference type="AlphaFoldDB" id="A0A0B1S1Q1"/>
<dbReference type="PROSITE" id="PS51898">
    <property type="entry name" value="TYR_RECOMBINASE"/>
    <property type="match status" value="1"/>
</dbReference>
<dbReference type="EMBL" id="KN610389">
    <property type="protein sequence ID" value="KHJ77816.1"/>
    <property type="molecule type" value="Genomic_DNA"/>
</dbReference>
<proteinExistence type="predicted"/>
<dbReference type="GO" id="GO:0015074">
    <property type="term" value="P:DNA integration"/>
    <property type="evidence" value="ECO:0007669"/>
    <property type="project" value="InterPro"/>
</dbReference>
<organism evidence="4 5">
    <name type="scientific">Oesophagostomum dentatum</name>
    <name type="common">Nodular worm</name>
    <dbReference type="NCBI Taxonomy" id="61180"/>
    <lineage>
        <taxon>Eukaryota</taxon>
        <taxon>Metazoa</taxon>
        <taxon>Ecdysozoa</taxon>
        <taxon>Nematoda</taxon>
        <taxon>Chromadorea</taxon>
        <taxon>Rhabditida</taxon>
        <taxon>Rhabditina</taxon>
        <taxon>Rhabditomorpha</taxon>
        <taxon>Strongyloidea</taxon>
        <taxon>Strongylidae</taxon>
        <taxon>Oesophagostomum</taxon>
    </lineage>
</organism>
<dbReference type="InterPro" id="IPR002104">
    <property type="entry name" value="Integrase_catalytic"/>
</dbReference>
<dbReference type="GO" id="GO:0006310">
    <property type="term" value="P:DNA recombination"/>
    <property type="evidence" value="ECO:0007669"/>
    <property type="project" value="UniProtKB-KW"/>
</dbReference>
<dbReference type="SUPFAM" id="SSF47823">
    <property type="entry name" value="lambda integrase-like, N-terminal domain"/>
    <property type="match status" value="1"/>
</dbReference>
<evidence type="ECO:0000256" key="2">
    <source>
        <dbReference type="SAM" id="MobiDB-lite"/>
    </source>
</evidence>
<dbReference type="PANTHER" id="PTHR34605">
    <property type="entry name" value="PHAGE_INTEGRASE DOMAIN-CONTAINING PROTEIN"/>
    <property type="match status" value="1"/>
</dbReference>
<evidence type="ECO:0000259" key="3">
    <source>
        <dbReference type="PROSITE" id="PS51898"/>
    </source>
</evidence>
<dbReference type="InterPro" id="IPR011010">
    <property type="entry name" value="DNA_brk_join_enz"/>
</dbReference>
<dbReference type="InterPro" id="IPR013762">
    <property type="entry name" value="Integrase-like_cat_sf"/>
</dbReference>
<dbReference type="Gene3D" id="1.10.443.10">
    <property type="entry name" value="Intergrase catalytic core"/>
    <property type="match status" value="1"/>
</dbReference>
<evidence type="ECO:0000256" key="1">
    <source>
        <dbReference type="ARBA" id="ARBA00023172"/>
    </source>
</evidence>
<protein>
    <submittedName>
        <fullName evidence="4">Site-specific recombinase, phage integrase family</fullName>
    </submittedName>
</protein>
<dbReference type="Proteomes" id="UP000053660">
    <property type="component" value="Unassembled WGS sequence"/>
</dbReference>